<protein>
    <submittedName>
        <fullName evidence="2">Uncharacterized protein</fullName>
    </submittedName>
</protein>
<proteinExistence type="predicted"/>
<keyword evidence="3" id="KW-1185">Reference proteome</keyword>
<keyword evidence="1" id="KW-0732">Signal</keyword>
<dbReference type="RefSeq" id="WP_342628893.1">
    <property type="nucleotide sequence ID" value="NZ_CP152276.1"/>
</dbReference>
<dbReference type="Proteomes" id="UP001449795">
    <property type="component" value="Chromosome"/>
</dbReference>
<dbReference type="EMBL" id="CP152276">
    <property type="protein sequence ID" value="XAE43434.1"/>
    <property type="molecule type" value="Genomic_DNA"/>
</dbReference>
<reference evidence="2 3" key="1">
    <citation type="submission" date="2024-04" db="EMBL/GenBank/DDBJ databases">
        <title>Complete genome sequence of Nguyenibacter vanlangesis HBCM-1154, a strain capable of nitrogen fixation, IAA production, and phosphorus solubilization isolated from sugarcane soil.</title>
        <authorList>
            <person name="MY HANH P."/>
        </authorList>
    </citation>
    <scope>NUCLEOTIDE SEQUENCE [LARGE SCALE GENOMIC DNA]</scope>
    <source>
        <strain evidence="2 3">HBCM 1154</strain>
    </source>
</reference>
<feature type="signal peptide" evidence="1">
    <location>
        <begin position="1"/>
        <end position="23"/>
    </location>
</feature>
<feature type="chain" id="PRO_5045113458" evidence="1">
    <location>
        <begin position="24"/>
        <end position="317"/>
    </location>
</feature>
<organism evidence="2 3">
    <name type="scientific">Nguyenibacter vanlangensis</name>
    <dbReference type="NCBI Taxonomy" id="1216886"/>
    <lineage>
        <taxon>Bacteria</taxon>
        <taxon>Pseudomonadati</taxon>
        <taxon>Pseudomonadota</taxon>
        <taxon>Alphaproteobacteria</taxon>
        <taxon>Acetobacterales</taxon>
        <taxon>Acetobacteraceae</taxon>
        <taxon>Nguyenibacter</taxon>
    </lineage>
</organism>
<name>A0ABZ3D788_9PROT</name>
<accession>A0ABZ3D788</accession>
<gene>
    <name evidence="2" type="ORF">AAC691_02955</name>
</gene>
<evidence type="ECO:0000256" key="1">
    <source>
        <dbReference type="SAM" id="SignalP"/>
    </source>
</evidence>
<evidence type="ECO:0000313" key="3">
    <source>
        <dbReference type="Proteomes" id="UP001449795"/>
    </source>
</evidence>
<evidence type="ECO:0000313" key="2">
    <source>
        <dbReference type="EMBL" id="XAE43434.1"/>
    </source>
</evidence>
<sequence length="317" mass="32035">MRLPLFASLAVALALPAVLLAGAAPAAALPLPANCAVARAAPAPVPGGAAARDYRLRLAGGADAPSLRAGLVTIRGGDGAAPETLPEILNAASVGLLGALSGRHAPGCSTEYFATALQPVLRGLAAGRAYDVAWRGVEAVSGRSRLSMGMLRLHLEGAPPGMQPGVSMTMSLEMHGLRDDGAAVPAALLPEDARSVVSLPVSALAPLLAATAGGPVRPVAVPVTIRTLTAAHGDMRLDGSFMAVVTGLPDGASASGHMRMRNLPELIAALRDAGQTRASAALVLANLVGHHADDATSWDVDWQGGILTVNRIPLPLR</sequence>